<dbReference type="NCBIfam" id="NF002086">
    <property type="entry name" value="PRK00915.1-3"/>
    <property type="match status" value="1"/>
</dbReference>
<reference evidence="12 13" key="1">
    <citation type="journal article" date="2018" name="Plant J.">
        <title>Genome sequences of Chlorella sorokiniana UTEX 1602 and Micractinium conductrix SAG 241.80: implications to maltose excretion by a green alga.</title>
        <authorList>
            <person name="Arriola M.B."/>
            <person name="Velmurugan N."/>
            <person name="Zhang Y."/>
            <person name="Plunkett M.H."/>
            <person name="Hondzo H."/>
            <person name="Barney B.M."/>
        </authorList>
    </citation>
    <scope>NUCLEOTIDE SEQUENCE [LARGE SCALE GENOMIC DNA]</scope>
    <source>
        <strain evidence="13">UTEX 1602</strain>
    </source>
</reference>
<keyword evidence="8" id="KW-0813">Transport</keyword>
<dbReference type="EC" id="3.1.-.-" evidence="8"/>
<dbReference type="InterPro" id="IPR002034">
    <property type="entry name" value="AIPM/Hcit_synth_CS"/>
</dbReference>
<dbReference type="PROSITE" id="PS00816">
    <property type="entry name" value="AIPM_HOMOCIT_SYNTH_2"/>
    <property type="match status" value="1"/>
</dbReference>
<comment type="caution">
    <text evidence="8">Lacks conserved residue(s) required for the propagation of feature annotation.</text>
</comment>
<dbReference type="EMBL" id="LHPG02000002">
    <property type="protein sequence ID" value="PRW60860.1"/>
    <property type="molecule type" value="Genomic_DNA"/>
</dbReference>
<dbReference type="GO" id="GO:0050126">
    <property type="term" value="F:N-carbamoylputrescine amidase activity"/>
    <property type="evidence" value="ECO:0007669"/>
    <property type="project" value="InterPro"/>
</dbReference>
<keyword evidence="8" id="KW-0812">Transmembrane</keyword>
<evidence type="ECO:0000313" key="12">
    <source>
        <dbReference type="EMBL" id="PRW60860.1"/>
    </source>
</evidence>
<feature type="region of interest" description="Disordered" evidence="9">
    <location>
        <begin position="953"/>
        <end position="973"/>
    </location>
</feature>
<dbReference type="InterPro" id="IPR050073">
    <property type="entry name" value="2-IPM_HCS-like"/>
</dbReference>
<dbReference type="NCBIfam" id="TIGR03381">
    <property type="entry name" value="agmatine_aguB"/>
    <property type="match status" value="1"/>
</dbReference>
<keyword evidence="8" id="KW-0472">Membrane</keyword>
<accession>A0A2P6U3H9</accession>
<dbReference type="PROSITE" id="PS00815">
    <property type="entry name" value="AIPM_HOMOCIT_SYNTH_1"/>
    <property type="match status" value="1"/>
</dbReference>
<proteinExistence type="inferred from homology"/>
<dbReference type="InterPro" id="IPR054691">
    <property type="entry name" value="LeuA/HCS_post-cat"/>
</dbReference>
<keyword evidence="13" id="KW-1185">Reference proteome</keyword>
<dbReference type="InterPro" id="IPR000891">
    <property type="entry name" value="PYR_CT"/>
</dbReference>
<feature type="domain" description="Pyruvate carboxyltransferase" evidence="11">
    <location>
        <begin position="366"/>
        <end position="639"/>
    </location>
</feature>
<keyword evidence="8" id="KW-0653">Protein transport</keyword>
<evidence type="ECO:0000256" key="7">
    <source>
        <dbReference type="ARBA" id="ARBA00034122"/>
    </source>
</evidence>
<evidence type="ECO:0000256" key="1">
    <source>
        <dbReference type="ARBA" id="ARBA00000064"/>
    </source>
</evidence>
<dbReference type="SUPFAM" id="SSF53474">
    <property type="entry name" value="alpha/beta-Hydrolases"/>
    <property type="match status" value="1"/>
</dbReference>
<feature type="transmembrane region" description="Helical" evidence="8">
    <location>
        <begin position="1685"/>
        <end position="1705"/>
    </location>
</feature>
<dbReference type="InterPro" id="IPR012908">
    <property type="entry name" value="PGAP1-ab_dom-like"/>
</dbReference>
<dbReference type="PROSITE" id="PS50263">
    <property type="entry name" value="CN_HYDROLASE"/>
    <property type="match status" value="1"/>
</dbReference>
<dbReference type="SUPFAM" id="SSF56317">
    <property type="entry name" value="Carbon-nitrogen hydrolase"/>
    <property type="match status" value="1"/>
</dbReference>
<dbReference type="Proteomes" id="UP000239899">
    <property type="component" value="Unassembled WGS sequence"/>
</dbReference>
<dbReference type="InterPro" id="IPR029058">
    <property type="entry name" value="AB_hydrolase_fold"/>
</dbReference>
<dbReference type="SMART" id="SM00917">
    <property type="entry name" value="LeuA_dimer"/>
    <property type="match status" value="1"/>
</dbReference>
<dbReference type="GO" id="GO:0006596">
    <property type="term" value="P:polyamine biosynthetic process"/>
    <property type="evidence" value="ECO:0007669"/>
    <property type="project" value="InterPro"/>
</dbReference>
<dbReference type="Gene3D" id="3.20.20.70">
    <property type="entry name" value="Aldolase class I"/>
    <property type="match status" value="1"/>
</dbReference>
<comment type="caution">
    <text evidence="12">The sequence shown here is derived from an EMBL/GenBank/DDBJ whole genome shotgun (WGS) entry which is preliminary data.</text>
</comment>
<keyword evidence="5" id="KW-0808">Transferase</keyword>
<dbReference type="InterPro" id="IPR036526">
    <property type="entry name" value="C-N_Hydrolase_sf"/>
</dbReference>
<dbReference type="SUPFAM" id="SSF51569">
    <property type="entry name" value="Aldolase"/>
    <property type="match status" value="1"/>
</dbReference>
<dbReference type="Gene3D" id="3.60.110.10">
    <property type="entry name" value="Carbon-nitrogen hydrolase"/>
    <property type="match status" value="1"/>
</dbReference>
<dbReference type="Pfam" id="PF08502">
    <property type="entry name" value="LeuA_dimer"/>
    <property type="match status" value="1"/>
</dbReference>
<name>A0A2P6U3H9_CHLSO</name>
<dbReference type="GO" id="GO:0009098">
    <property type="term" value="P:L-leucine biosynthetic process"/>
    <property type="evidence" value="ECO:0007669"/>
    <property type="project" value="UniProtKB-KW"/>
</dbReference>
<evidence type="ECO:0000256" key="4">
    <source>
        <dbReference type="ARBA" id="ARBA00022605"/>
    </source>
</evidence>
<dbReference type="FunFam" id="3.20.20.70:FF:000010">
    <property type="entry name" value="2-isopropylmalate synthase"/>
    <property type="match status" value="1"/>
</dbReference>
<dbReference type="CDD" id="cd07940">
    <property type="entry name" value="DRE_TIM_IPMS"/>
    <property type="match status" value="1"/>
</dbReference>
<dbReference type="Gene3D" id="3.30.160.270">
    <property type="match status" value="1"/>
</dbReference>
<dbReference type="Gene3D" id="3.40.50.1820">
    <property type="entry name" value="alpha/beta hydrolase"/>
    <property type="match status" value="1"/>
</dbReference>
<gene>
    <name evidence="12" type="ORF">C2E21_0876</name>
</gene>
<dbReference type="GO" id="GO:0010177">
    <property type="term" value="F:methylthioalkylmalate synthase activity"/>
    <property type="evidence" value="ECO:0007669"/>
    <property type="project" value="UniProtKB-ARBA"/>
</dbReference>
<comment type="function">
    <text evidence="8">Involved in inositol deacylation of GPI-anchored proteins which plays important roles in the quality control and ER-associated degradation of GPI-anchored proteins.</text>
</comment>
<organism evidence="12 13">
    <name type="scientific">Chlorella sorokiniana</name>
    <name type="common">Freshwater green alga</name>
    <dbReference type="NCBI Taxonomy" id="3076"/>
    <lineage>
        <taxon>Eukaryota</taxon>
        <taxon>Viridiplantae</taxon>
        <taxon>Chlorophyta</taxon>
        <taxon>core chlorophytes</taxon>
        <taxon>Trebouxiophyceae</taxon>
        <taxon>Chlorellales</taxon>
        <taxon>Chlorellaceae</taxon>
        <taxon>Chlorella clade</taxon>
        <taxon>Chlorella</taxon>
    </lineage>
</organism>
<comment type="catalytic activity">
    <reaction evidence="1">
        <text>3-methyl-2-oxobutanoate + acetyl-CoA + H2O = (2S)-2-isopropylmalate + CoA + H(+)</text>
        <dbReference type="Rhea" id="RHEA:21524"/>
        <dbReference type="ChEBI" id="CHEBI:1178"/>
        <dbReference type="ChEBI" id="CHEBI:11851"/>
        <dbReference type="ChEBI" id="CHEBI:15377"/>
        <dbReference type="ChEBI" id="CHEBI:15378"/>
        <dbReference type="ChEBI" id="CHEBI:57287"/>
        <dbReference type="ChEBI" id="CHEBI:57288"/>
        <dbReference type="EC" id="2.3.3.13"/>
    </reaction>
</comment>
<dbReference type="Gene3D" id="1.10.238.260">
    <property type="match status" value="1"/>
</dbReference>
<evidence type="ECO:0000256" key="2">
    <source>
        <dbReference type="ARBA" id="ARBA00004689"/>
    </source>
</evidence>
<keyword evidence="8" id="KW-0378">Hydrolase</keyword>
<comment type="pathway">
    <text evidence="2">Amino-acid biosynthesis; L-leucine biosynthesis; L-leucine from 3-methyl-2-oxobutanoate: step 1/4.</text>
</comment>
<comment type="subcellular location">
    <subcellularLocation>
        <location evidence="8">Endoplasmic reticulum membrane</location>
    </subcellularLocation>
</comment>
<dbReference type="Pfam" id="PF22617">
    <property type="entry name" value="HCS_D2"/>
    <property type="match status" value="1"/>
</dbReference>
<evidence type="ECO:0000259" key="10">
    <source>
        <dbReference type="PROSITE" id="PS50263"/>
    </source>
</evidence>
<evidence type="ECO:0000256" key="8">
    <source>
        <dbReference type="RuleBase" id="RU365011"/>
    </source>
</evidence>
<protein>
    <recommendedName>
        <fullName evidence="8">GPI inositol-deacylase</fullName>
        <ecNumber evidence="8">3.1.-.-</ecNumber>
    </recommendedName>
</protein>
<evidence type="ECO:0000256" key="6">
    <source>
        <dbReference type="ARBA" id="ARBA00023304"/>
    </source>
</evidence>
<comment type="similarity">
    <text evidence="8">Belongs to the GPI inositol-deacylase family.</text>
</comment>
<dbReference type="PANTHER" id="PTHR10277:SF9">
    <property type="entry name" value="2-ISOPROPYLMALATE SYNTHASE 1, CHLOROPLASTIC-RELATED"/>
    <property type="match status" value="1"/>
</dbReference>
<comment type="similarity">
    <text evidence="7">Belongs to the carbon-nitrogen hydrolase superfamily.</text>
</comment>
<dbReference type="InterPro" id="IPR013785">
    <property type="entry name" value="Aldolase_TIM"/>
</dbReference>
<dbReference type="PANTHER" id="PTHR10277">
    <property type="entry name" value="HOMOCITRATE SYNTHASE-RELATED"/>
    <property type="match status" value="1"/>
</dbReference>
<evidence type="ECO:0000256" key="5">
    <source>
        <dbReference type="ARBA" id="ARBA00022679"/>
    </source>
</evidence>
<dbReference type="InterPro" id="IPR013709">
    <property type="entry name" value="2-isopropylmalate_synth_dimer"/>
</dbReference>
<dbReference type="Pfam" id="PF07819">
    <property type="entry name" value="PGAP1"/>
    <property type="match status" value="1"/>
</dbReference>
<dbReference type="InterPro" id="IPR003010">
    <property type="entry name" value="C-N_Hydrolase"/>
</dbReference>
<sequence length="2911" mass="311228">MVAPAAAPLLAAQPRRVTVAATQMACTWDIEDNLRKAEGLVRQAAAAGAQIILLQELFEAPYFCQEQKPEYYRLAKPLEDNPLIQRFAKLAAELGVVLPISFFERAGNAHFNSIVVADADGSIVGHYRKSHIPDGPGYQEKFYFSPGDTGFKVFQTRYADIGVLICWDQWFPEGARCAALQGAEVLFYPTAIGSEPPNPSYSSYPHWARVMQGHAGANMVPLVASNRIGTETFEHSHITFYGGSFIAGPSGEIVAQAGARGKQANGGIDPEPEQQEGFVTATFDLDACRNERAGWGMFRDRRPDLYGAITTLDGSSNRRAAARTQHAQGSAVDQLHLPRPAYVPNHIADPCLRSLKYWDSPAQPQVRIFDTTLRDGEQSPGCTLTSKEKLAIAKQLAKLGVDIIEAGFPVASPDDFEGVRAIAQEVGNTVRDDGYVPAICAFARPLESDLQRAWDAVKFARYPRVNFFIATSEIHMKHKLRMSEDQVTQAVIDAITFLRSLGCNDIEFTPEDAGRSDPAYLYEVLGEAVKAGATTLNITDTVGYCLPHEFLELMRGIKAHTPGIDSVVLSAHCHNDLGQAASNTLMAAVAGARQLEVTINGIGERAGNASHEEVVMALALRGERLLGGLRTGIETVNLSSASKMVSEYSGMMVQKHKAVVGANAFAHESGIHQDGMLKARETYEIMRPESVGLVRDCDAGLVLGKHSGRKALGTKLAQMGFALPQEQLNEVFKRFKSIADKKKSISDEDILALVNEEVHAPPAIIELLDLQVMCGNVGIPTATVTMKGPDGIARRAAAIGTGPVDAAYKAIASLSPVQCKLLEYKVSSITEGIDALVCTRVVIKADDCELTGDCELPQGGMRPTERRFTGSGADEDIVVSSARAYISALNKAIAYVAARKQISAIRKAHYTERCGAEFAASPLQVATKGGRRLPIHKEIIAAMAQVPATASAIDHSSGLPTPGNNGSRSSAAAASPALSGSSAAVQDALSVVTGNYTTAAVEAFLGQVYCLSGLLDAEAEEQAAAAWAALSLVDRGAAVELADALHSPRVLAAWSRLVEKHFDLNLAEAYHQQLPAAFASCMQQAKTALAAGGAAASPVLAQLPHLSADAASALLTHYAAAADGKVVALSAEAKAERAKRHSMWPAVGLTALLILLLITALTAGLLSERRVRLAVPPTLAAVEGAVKRHAAETARALEAIQLHGQHMEAHLAAVRSQTSALGLLSGAQPEPAAIWPSVGGKQGVHTLLQARFGLPPLAVDRLLRESGAVLIGDAMLHALLGKSNSSFSGSLEIIAPSSAEPAWKTLLERTGYKRIDFWHYSAPSLPSGDPSRDALISGRELFFSGRSGTTFSWGSASVRLSDRDHPLSVIMRSNLSTECTWYDGVALHSPFAHQTKQGLMFWARDLTERSTEQLAKYRDWGFVLLNNWSWVAGWQPDGTPHFAVHYTERCGAEFAASPLQVATKGGPRLPIHKDIIAAVAQVPATASAIDQASGPPTPGASGSRSSAAAAAAAGPDTGGSSAAVQEALSVVTGSYSTAAVAAFLGQVYCLSGLLGEGAEAEAAAAWTALSLVDRGAAVELADPLHAPCVLAAWGHLAERHFDLNLADAYKQQLPGAYAGCMAQAKTALAAAGAAASPVLAQLPHLSADAASALLTHYAAAADGKVAALSAEAEAQRAKDRSMRPAVGVTVLLSLLLITALTAGLLSERRVRTAATQNLAAWQASHDGWVRAAYNASQQAVQASQALEGTVKRQPAETAGALNSSKQQAQRVDAHLAVIHSLVGTGAALVRAHPPSCSAVGSGCSAGWPAQNGMALSAVHQLLQSHFKLAPGAVEGLLLAGGGLLHGDAMAHALLGWPASNFSGTLDIIAPASAQGAWEELLGRHGYRSFATWQHHLPSMPVVPRFEQAAVLSIRAATIEGRTLSKGGALVQLGAHSHPLSVVMRSPLNTDCVWYDGTALHSPFARHIRQGIVLWRQNRKHIPPLSKYKNVDTKRGWRWVAGWQPDGTPYSASRRQAPGLRRAAAAAAANGSGAGSGGGVILLPGFLYTTRQYQGLAADLSSKGFDAAVVPVSLSDWWYILRGGSFEWYLSRLDALLSEMHAKHGRVALVGHSAGGWVARLLLGSEPYQGVRYGRSSRVHTLLTLGTPHQSIEAYPFGRAEEKLVGGHLANAPLEVAGSSLKFANYFYPTAESLGGVRVVCACGDTIRGRPLLGGWGSSGSSSSEDPDSYRYTLSYASVGSGDEGSRASGGSKPYTRYDQQFAFNSYKAVCGRGDVDGDFVTPLCISQLPGAESLILPGVWHFPRCAFALLLVMVVLAFGWGAPGAEARRSGGVPVVTPRPLGLGSDAATCDNVCNYRALPDPEEPTSSTTNTAKGVQVIMSGIFGAMQGWNRPSVNVIGGLGAGVLSGLAGGGKSSPEWETYKLEKYIQQSTDYLLCRMDAMVKDLNTQADKRMNDQNLYSFNNGLQAILEAFYESCGAMNCLNYTNLPPSQRSRFDLDCAVDKGPSSSCPKRGTFNPNKPKYCTFDEGGVKYTGLCDPTNGRCYDVYKYDMAVATMRRIVELFASKDTVNNFNALNQFYDTKATVSLAKGALAKMLMLQQLIMLSGTGGDNGQLLQFVDDMANKLEARYNATLDPARLFNVVNALSRPNTDHDSYSPETVVWPFAREFLDNCDCVWKYQEKLWYYKQLVRDNDRVTIKAQIRKSCMGEAKVVESKCNPVKNYFQECGVWSVRDWPRKSCTDYKKNYCPGARDRCVEVDNDKGDWSDFVGPFADLQQWRAKLAKDRCPEVVSSVNASIWEGAFSLADDLRLELADVKEAISDMRNIVRRGGMPKASFGVLRGFYPLLAGRCSPRDWNLTTAGGVRGVGDREGSWLGRRCTENCLRCKPSWRCLQCRVGYRLAPNGLSCIKG</sequence>
<evidence type="ECO:0000259" key="11">
    <source>
        <dbReference type="PROSITE" id="PS50991"/>
    </source>
</evidence>
<dbReference type="GO" id="GO:0005789">
    <property type="term" value="C:endoplasmic reticulum membrane"/>
    <property type="evidence" value="ECO:0007669"/>
    <property type="project" value="UniProtKB-SubCell"/>
</dbReference>
<keyword evidence="3" id="KW-0432">Leucine biosynthesis</keyword>
<dbReference type="InterPro" id="IPR036230">
    <property type="entry name" value="LeuA_allosteric_dom_sf"/>
</dbReference>
<evidence type="ECO:0000256" key="3">
    <source>
        <dbReference type="ARBA" id="ARBA00022430"/>
    </source>
</evidence>
<feature type="domain" description="CN hydrolase" evidence="10">
    <location>
        <begin position="17"/>
        <end position="285"/>
    </location>
</feature>
<evidence type="ECO:0000313" key="13">
    <source>
        <dbReference type="Proteomes" id="UP000239899"/>
    </source>
</evidence>
<dbReference type="GO" id="GO:0003852">
    <property type="term" value="F:2-isopropylmalate synthase activity"/>
    <property type="evidence" value="ECO:0007669"/>
    <property type="project" value="UniProtKB-EC"/>
</dbReference>
<dbReference type="Pfam" id="PF00795">
    <property type="entry name" value="CN_hydrolase"/>
    <property type="match status" value="1"/>
</dbReference>
<dbReference type="STRING" id="3076.A0A2P6U3H9"/>
<keyword evidence="8" id="KW-1133">Transmembrane helix</keyword>
<dbReference type="InterPro" id="IPR017755">
    <property type="entry name" value="N-carbamoylputrescine_amidase"/>
</dbReference>
<dbReference type="FunFam" id="1.10.238.260:FF:000001">
    <property type="entry name" value="2-isopropylmalate synthase"/>
    <property type="match status" value="1"/>
</dbReference>
<dbReference type="GO" id="GO:0016788">
    <property type="term" value="F:hydrolase activity, acting on ester bonds"/>
    <property type="evidence" value="ECO:0007669"/>
    <property type="project" value="InterPro"/>
</dbReference>
<feature type="region of interest" description="Disordered" evidence="9">
    <location>
        <begin position="1489"/>
        <end position="1512"/>
    </location>
</feature>
<feature type="transmembrane region" description="Helical" evidence="8">
    <location>
        <begin position="1143"/>
        <end position="1166"/>
    </location>
</feature>
<keyword evidence="6" id="KW-0100">Branched-chain amino acid biosynthesis</keyword>
<keyword evidence="8" id="KW-0256">Endoplasmic reticulum</keyword>
<evidence type="ECO:0000256" key="9">
    <source>
        <dbReference type="SAM" id="MobiDB-lite"/>
    </source>
</evidence>
<dbReference type="PROSITE" id="PS50991">
    <property type="entry name" value="PYR_CT"/>
    <property type="match status" value="1"/>
</dbReference>
<dbReference type="OrthoDB" id="412018at2759"/>
<keyword evidence="4" id="KW-0028">Amino-acid biosynthesis</keyword>
<dbReference type="GO" id="GO:0015031">
    <property type="term" value="P:protein transport"/>
    <property type="evidence" value="ECO:0007669"/>
    <property type="project" value="UniProtKB-KW"/>
</dbReference>
<dbReference type="SUPFAM" id="SSF110921">
    <property type="entry name" value="2-isopropylmalate synthase LeuA, allosteric (dimerisation) domain"/>
    <property type="match status" value="1"/>
</dbReference>
<dbReference type="CDD" id="cd07573">
    <property type="entry name" value="CPA"/>
    <property type="match status" value="1"/>
</dbReference>
<dbReference type="Pfam" id="PF00682">
    <property type="entry name" value="HMGL-like"/>
    <property type="match status" value="1"/>
</dbReference>